<gene>
    <name evidence="2" type="ORF">R5A26_18235</name>
</gene>
<evidence type="ECO:0000313" key="2">
    <source>
        <dbReference type="EMBL" id="MDV7217895.1"/>
    </source>
</evidence>
<reference evidence="2 3" key="1">
    <citation type="submission" date="2023-10" db="EMBL/GenBank/DDBJ databases">
        <title>Characterization of rhizosphere-enriched actinobacteria from wheat plants lab-grown on chernevaya soil.</title>
        <authorList>
            <person name="Tikhonova E.N."/>
            <person name="Konopkin A."/>
            <person name="Kravchenko I.K."/>
        </authorList>
    </citation>
    <scope>NUCLEOTIDE SEQUENCE [LARGE SCALE GENOMIC DNA]</scope>
    <source>
        <strain evidence="2 3">RR29</strain>
    </source>
</reference>
<accession>A0ABU4FF34</accession>
<feature type="region of interest" description="Disordered" evidence="1">
    <location>
        <begin position="87"/>
        <end position="109"/>
    </location>
</feature>
<evidence type="ECO:0000313" key="3">
    <source>
        <dbReference type="Proteomes" id="UP001187346"/>
    </source>
</evidence>
<sequence length="109" mass="12076">MALTRKGTRHIVVDGTTYRWRLRRRPTYSQALAWSPCTFAVEHADEPGTTLVVTTDHPHPSNWLCHEPKPVLPSDVTHAIERALREGWSPTAAGSPFHLDLSTGSTPAP</sequence>
<organism evidence="2 3">
    <name type="scientific">Streptomyces prunicolor</name>
    <dbReference type="NCBI Taxonomy" id="67348"/>
    <lineage>
        <taxon>Bacteria</taxon>
        <taxon>Bacillati</taxon>
        <taxon>Actinomycetota</taxon>
        <taxon>Actinomycetes</taxon>
        <taxon>Kitasatosporales</taxon>
        <taxon>Streptomycetaceae</taxon>
        <taxon>Streptomyces</taxon>
    </lineage>
</organism>
<dbReference type="RefSeq" id="WP_317772048.1">
    <property type="nucleotide sequence ID" value="NZ_JAWMAJ010000054.1"/>
</dbReference>
<comment type="caution">
    <text evidence="2">The sequence shown here is derived from an EMBL/GenBank/DDBJ whole genome shotgun (WGS) entry which is preliminary data.</text>
</comment>
<name>A0ABU4FF34_9ACTN</name>
<proteinExistence type="predicted"/>
<evidence type="ECO:0000256" key="1">
    <source>
        <dbReference type="SAM" id="MobiDB-lite"/>
    </source>
</evidence>
<protein>
    <submittedName>
        <fullName evidence="2">Uncharacterized protein</fullName>
    </submittedName>
</protein>
<dbReference type="Proteomes" id="UP001187346">
    <property type="component" value="Unassembled WGS sequence"/>
</dbReference>
<dbReference type="EMBL" id="JAWMAJ010000054">
    <property type="protein sequence ID" value="MDV7217895.1"/>
    <property type="molecule type" value="Genomic_DNA"/>
</dbReference>
<keyword evidence="3" id="KW-1185">Reference proteome</keyword>